<dbReference type="STRING" id="360411.AC812_05100"/>
<sequence>MKKFVHLLVILLAVAWLLGNGTQLGQAQEGNPPAEETNAEGDVSIQSAVQGYIPVQGRLTDAAGNPINGAHQIAVRIYEVPTGGSARCSISTPVNLDHGLFTVLVPCSSSVFIGNELYAGISVDSDSEMTPRLTIYPVPYAMSLKPGAIITNTTEGQRALDVKSDVGGGASGAALWVENRSTANGIGEWVKARGSDATLVIENTSSGSLLKAFGGDGGEDEFQVTNNGTIQDKADSYIFVPAIEAKSTSADDVINYYGDGSITVQYTSTGIKGLVFGIPLPAVLYGQPVKVEEVTIFYDVSNAGSSISRTQVFKQLTSGRIGGGPAFMYLVDNPTTRNSTTYTSYSLPVNQWLSDETGFLTVALTINYNSTSHFLDFGGVRVRLGHHPLY</sequence>
<dbReference type="Proteomes" id="UP000050514">
    <property type="component" value="Unassembled WGS sequence"/>
</dbReference>
<accession>A0A0P6Y523</accession>
<protein>
    <recommendedName>
        <fullName evidence="4">Carboxypeptidase regulatory-like domain-containing protein</fullName>
    </recommendedName>
</protein>
<feature type="signal peptide" evidence="1">
    <location>
        <begin position="1"/>
        <end position="27"/>
    </location>
</feature>
<keyword evidence="1" id="KW-0732">Signal</keyword>
<name>A0A0P6Y523_9CHLR</name>
<proteinExistence type="predicted"/>
<dbReference type="EMBL" id="LGHJ01000011">
    <property type="protein sequence ID" value="KPL76693.1"/>
    <property type="molecule type" value="Genomic_DNA"/>
</dbReference>
<dbReference type="AlphaFoldDB" id="A0A0P6Y523"/>
<evidence type="ECO:0008006" key="4">
    <source>
        <dbReference type="Google" id="ProtNLM"/>
    </source>
</evidence>
<reference evidence="2 3" key="1">
    <citation type="submission" date="2015-07" db="EMBL/GenBank/DDBJ databases">
        <title>Draft genome of Bellilinea caldifistulae DSM 17877.</title>
        <authorList>
            <person name="Hemp J."/>
            <person name="Ward L.M."/>
            <person name="Pace L.A."/>
            <person name="Fischer W.W."/>
        </authorList>
    </citation>
    <scope>NUCLEOTIDE SEQUENCE [LARGE SCALE GENOMIC DNA]</scope>
    <source>
        <strain evidence="2 3">GOMI-1</strain>
    </source>
</reference>
<dbReference type="OrthoDB" id="166852at2"/>
<evidence type="ECO:0000256" key="1">
    <source>
        <dbReference type="SAM" id="SignalP"/>
    </source>
</evidence>
<dbReference type="RefSeq" id="WP_061912756.1">
    <property type="nucleotide sequence ID" value="NZ_DF967971.1"/>
</dbReference>
<keyword evidence="3" id="KW-1185">Reference proteome</keyword>
<evidence type="ECO:0000313" key="2">
    <source>
        <dbReference type="EMBL" id="KPL76693.1"/>
    </source>
</evidence>
<feature type="chain" id="PRO_5006133357" description="Carboxypeptidase regulatory-like domain-containing protein" evidence="1">
    <location>
        <begin position="28"/>
        <end position="390"/>
    </location>
</feature>
<comment type="caution">
    <text evidence="2">The sequence shown here is derived from an EMBL/GenBank/DDBJ whole genome shotgun (WGS) entry which is preliminary data.</text>
</comment>
<gene>
    <name evidence="2" type="ORF">AC812_05100</name>
</gene>
<organism evidence="2 3">
    <name type="scientific">Bellilinea caldifistulae</name>
    <dbReference type="NCBI Taxonomy" id="360411"/>
    <lineage>
        <taxon>Bacteria</taxon>
        <taxon>Bacillati</taxon>
        <taxon>Chloroflexota</taxon>
        <taxon>Anaerolineae</taxon>
        <taxon>Anaerolineales</taxon>
        <taxon>Anaerolineaceae</taxon>
        <taxon>Bellilinea</taxon>
    </lineage>
</organism>
<evidence type="ECO:0000313" key="3">
    <source>
        <dbReference type="Proteomes" id="UP000050514"/>
    </source>
</evidence>